<name>A0AA39I9W3_9BILA</name>
<dbReference type="GO" id="GO:0043066">
    <property type="term" value="P:negative regulation of apoptotic process"/>
    <property type="evidence" value="ECO:0007669"/>
    <property type="project" value="TreeGrafter"/>
</dbReference>
<dbReference type="InterPro" id="IPR006214">
    <property type="entry name" value="Bax_inhibitor_1-related"/>
</dbReference>
<keyword evidence="4 5" id="KW-0472">Membrane</keyword>
<dbReference type="Pfam" id="PF01027">
    <property type="entry name" value="Bax1-I"/>
    <property type="match status" value="1"/>
</dbReference>
<evidence type="ECO:0000313" key="6">
    <source>
        <dbReference type="EMBL" id="KAK0419049.1"/>
    </source>
</evidence>
<feature type="transmembrane region" description="Helical" evidence="5">
    <location>
        <begin position="26"/>
        <end position="47"/>
    </location>
</feature>
<evidence type="ECO:0000256" key="5">
    <source>
        <dbReference type="RuleBase" id="RU004379"/>
    </source>
</evidence>
<keyword evidence="7" id="KW-1185">Reference proteome</keyword>
<accession>A0AA39I9W3</accession>
<reference evidence="6" key="1">
    <citation type="submission" date="2023-06" db="EMBL/GenBank/DDBJ databases">
        <title>Genomic analysis of the entomopathogenic nematode Steinernema hermaphroditum.</title>
        <authorList>
            <person name="Schwarz E.M."/>
            <person name="Heppert J.K."/>
            <person name="Baniya A."/>
            <person name="Schwartz H.T."/>
            <person name="Tan C.-H."/>
            <person name="Antoshechkin I."/>
            <person name="Sternberg P.W."/>
            <person name="Goodrich-Blair H."/>
            <person name="Dillman A.R."/>
        </authorList>
    </citation>
    <scope>NUCLEOTIDE SEQUENCE</scope>
    <source>
        <strain evidence="6">PS9179</strain>
        <tissue evidence="6">Whole animal</tissue>
    </source>
</reference>
<sequence>MTDVELGNYKTDKYDISVRHAFLRKVFCIVLAQLLCTAGVSTVFQVFPPVTLFIAENAWIMFVNFIFVLVIIFPLQWKSREVPLNYLLLTVFTISLSIFTGISLLFYNLQSVIQIVIMTIVIVISLITFTLQTKYDFQVLHGMAISGMSIITTSMFLSIFYKPTPALELCMDILGVFVFSVYLMVDVDYTYNKCDPEDYILAATNIYLDIMNLFARLLSLFGEESN</sequence>
<comment type="similarity">
    <text evidence="5">Belongs to the BI1 family.</text>
</comment>
<protein>
    <submittedName>
        <fullName evidence="6">Uncharacterized protein</fullName>
    </submittedName>
</protein>
<dbReference type="GO" id="GO:0016020">
    <property type="term" value="C:membrane"/>
    <property type="evidence" value="ECO:0007669"/>
    <property type="project" value="UniProtKB-SubCell"/>
</dbReference>
<evidence type="ECO:0000313" key="7">
    <source>
        <dbReference type="Proteomes" id="UP001175271"/>
    </source>
</evidence>
<feature type="transmembrane region" description="Helical" evidence="5">
    <location>
        <begin position="112"/>
        <end position="131"/>
    </location>
</feature>
<feature type="transmembrane region" description="Helical" evidence="5">
    <location>
        <begin position="59"/>
        <end position="77"/>
    </location>
</feature>
<proteinExistence type="inferred from homology"/>
<feature type="transmembrane region" description="Helical" evidence="5">
    <location>
        <begin position="84"/>
        <end position="106"/>
    </location>
</feature>
<evidence type="ECO:0000256" key="2">
    <source>
        <dbReference type="ARBA" id="ARBA00022692"/>
    </source>
</evidence>
<comment type="caution">
    <text evidence="6">The sequence shown here is derived from an EMBL/GenBank/DDBJ whole genome shotgun (WGS) entry which is preliminary data.</text>
</comment>
<evidence type="ECO:0000256" key="1">
    <source>
        <dbReference type="ARBA" id="ARBA00004141"/>
    </source>
</evidence>
<dbReference type="AlphaFoldDB" id="A0AA39I9W3"/>
<dbReference type="Proteomes" id="UP001175271">
    <property type="component" value="Unassembled WGS sequence"/>
</dbReference>
<keyword evidence="2 5" id="KW-0812">Transmembrane</keyword>
<dbReference type="PANTHER" id="PTHR23291:SF50">
    <property type="entry name" value="PROTEIN LIFEGUARD 4"/>
    <property type="match status" value="1"/>
</dbReference>
<organism evidence="6 7">
    <name type="scientific">Steinernema hermaphroditum</name>
    <dbReference type="NCBI Taxonomy" id="289476"/>
    <lineage>
        <taxon>Eukaryota</taxon>
        <taxon>Metazoa</taxon>
        <taxon>Ecdysozoa</taxon>
        <taxon>Nematoda</taxon>
        <taxon>Chromadorea</taxon>
        <taxon>Rhabditida</taxon>
        <taxon>Tylenchina</taxon>
        <taxon>Panagrolaimomorpha</taxon>
        <taxon>Strongyloidoidea</taxon>
        <taxon>Steinernematidae</taxon>
        <taxon>Steinernema</taxon>
    </lineage>
</organism>
<dbReference type="PANTHER" id="PTHR23291">
    <property type="entry name" value="BAX INHIBITOR-RELATED"/>
    <property type="match status" value="1"/>
</dbReference>
<comment type="subcellular location">
    <subcellularLocation>
        <location evidence="1">Membrane</location>
        <topology evidence="1">Multi-pass membrane protein</topology>
    </subcellularLocation>
</comment>
<feature type="transmembrane region" description="Helical" evidence="5">
    <location>
        <begin position="166"/>
        <end position="185"/>
    </location>
</feature>
<gene>
    <name evidence="6" type="ORF">QR680_013922</name>
</gene>
<evidence type="ECO:0000256" key="3">
    <source>
        <dbReference type="ARBA" id="ARBA00022989"/>
    </source>
</evidence>
<feature type="transmembrane region" description="Helical" evidence="5">
    <location>
        <begin position="143"/>
        <end position="160"/>
    </location>
</feature>
<keyword evidence="3 5" id="KW-1133">Transmembrane helix</keyword>
<evidence type="ECO:0000256" key="4">
    <source>
        <dbReference type="ARBA" id="ARBA00023136"/>
    </source>
</evidence>
<dbReference type="EMBL" id="JAUCMV010000002">
    <property type="protein sequence ID" value="KAK0419049.1"/>
    <property type="molecule type" value="Genomic_DNA"/>
</dbReference>